<dbReference type="GO" id="GO:0005886">
    <property type="term" value="C:plasma membrane"/>
    <property type="evidence" value="ECO:0007669"/>
    <property type="project" value="TreeGrafter"/>
</dbReference>
<dbReference type="CDD" id="cd06259">
    <property type="entry name" value="YdcF-like"/>
    <property type="match status" value="1"/>
</dbReference>
<dbReference type="GO" id="GO:0000270">
    <property type="term" value="P:peptidoglycan metabolic process"/>
    <property type="evidence" value="ECO:0007669"/>
    <property type="project" value="TreeGrafter"/>
</dbReference>
<evidence type="ECO:0000313" key="3">
    <source>
        <dbReference type="EMBL" id="AGA65113.1"/>
    </source>
</evidence>
<dbReference type="HOGENOM" id="CLU_080658_0_0_5"/>
<reference evidence="3 4" key="1">
    <citation type="journal article" date="2012" name="Stand. Genomic Sci.">
        <title>Complete genome sequence of Liberibacter crescens BT-1.</title>
        <authorList>
            <person name="Leonard M.T."/>
            <person name="Fagen J.R."/>
            <person name="Davis-Richardson A.G."/>
            <person name="Davis M.J."/>
            <person name="Triplett E.W."/>
        </authorList>
    </citation>
    <scope>NUCLEOTIDE SEQUENCE [LARGE SCALE GENOMIC DNA]</scope>
    <source>
        <strain evidence="3 4">BT-1</strain>
    </source>
</reference>
<dbReference type="InterPro" id="IPR003848">
    <property type="entry name" value="DUF218"/>
</dbReference>
<evidence type="ECO:0000256" key="1">
    <source>
        <dbReference type="SAM" id="Phobius"/>
    </source>
</evidence>
<dbReference type="InterPro" id="IPR051599">
    <property type="entry name" value="Cell_Envelope_Assoc"/>
</dbReference>
<dbReference type="PANTHER" id="PTHR30336:SF4">
    <property type="entry name" value="ENVELOPE BIOGENESIS FACTOR ELYC"/>
    <property type="match status" value="1"/>
</dbReference>
<evidence type="ECO:0000259" key="2">
    <source>
        <dbReference type="Pfam" id="PF02698"/>
    </source>
</evidence>
<dbReference type="eggNOG" id="COG1434">
    <property type="taxonomic scope" value="Bacteria"/>
</dbReference>
<dbReference type="Proteomes" id="UP000010799">
    <property type="component" value="Chromosome"/>
</dbReference>
<feature type="domain" description="DUF218" evidence="2">
    <location>
        <begin position="55"/>
        <end position="177"/>
    </location>
</feature>
<proteinExistence type="predicted"/>
<dbReference type="PATRIC" id="fig|1215343.11.peg.1154"/>
<dbReference type="AlphaFoldDB" id="L0EWT8"/>
<organism evidence="3 4">
    <name type="scientific">Liberibacter crescens (strain BT-1)</name>
    <dbReference type="NCBI Taxonomy" id="1215343"/>
    <lineage>
        <taxon>Bacteria</taxon>
        <taxon>Pseudomonadati</taxon>
        <taxon>Pseudomonadota</taxon>
        <taxon>Alphaproteobacteria</taxon>
        <taxon>Hyphomicrobiales</taxon>
        <taxon>Rhizobiaceae</taxon>
        <taxon>Liberibacter</taxon>
    </lineage>
</organism>
<keyword evidence="4" id="KW-1185">Reference proteome</keyword>
<keyword evidence="1" id="KW-0472">Membrane</keyword>
<sequence length="203" mass="23635">MILIKRKYFFLCNLFLPHSLYYILIVFGTLFLGGFLWFSILIMNMDIPEDPSANAIVVLTGAPQRIEKALELLTKKVGKRLLISGVHHSISKNQLQQKTHATKDFFECCVDIGYKALDTIGNAKEISDWVHKHNYQRVLVVTNNYHMLRSFLELRRVDTETEFIPYPVIIKDSKPENYVSKFKIIKTMFIEYTKTFLALLRIA</sequence>
<gene>
    <name evidence="3" type="ordered locus">B488_11210</name>
</gene>
<accession>L0EWT8</accession>
<dbReference type="PANTHER" id="PTHR30336">
    <property type="entry name" value="INNER MEMBRANE PROTEIN, PROBABLE PERMEASE"/>
    <property type="match status" value="1"/>
</dbReference>
<dbReference type="KEGG" id="lcc:B488_11210"/>
<dbReference type="GO" id="GO:0043164">
    <property type="term" value="P:Gram-negative-bacterium-type cell wall biogenesis"/>
    <property type="evidence" value="ECO:0007669"/>
    <property type="project" value="TreeGrafter"/>
</dbReference>
<evidence type="ECO:0000313" key="4">
    <source>
        <dbReference type="Proteomes" id="UP000010799"/>
    </source>
</evidence>
<dbReference type="Pfam" id="PF02698">
    <property type="entry name" value="DUF218"/>
    <property type="match status" value="1"/>
</dbReference>
<dbReference type="EMBL" id="CP003789">
    <property type="protein sequence ID" value="AGA65113.1"/>
    <property type="molecule type" value="Genomic_DNA"/>
</dbReference>
<protein>
    <recommendedName>
        <fullName evidence="2">DUF218 domain-containing protein</fullName>
    </recommendedName>
</protein>
<keyword evidence="1" id="KW-1133">Transmembrane helix</keyword>
<feature type="transmembrane region" description="Helical" evidence="1">
    <location>
        <begin position="20"/>
        <end position="42"/>
    </location>
</feature>
<name>L0EWT8_LIBCB</name>
<keyword evidence="1" id="KW-0812">Transmembrane</keyword>
<dbReference type="STRING" id="1215343.B488_11210"/>